<dbReference type="Proteomes" id="UP000597761">
    <property type="component" value="Unassembled WGS sequence"/>
</dbReference>
<accession>A0ABQ1PPK5</accession>
<gene>
    <name evidence="1" type="ORF">GCM10011512_29420</name>
</gene>
<dbReference type="RefSeq" id="WP_188669190.1">
    <property type="nucleotide sequence ID" value="NZ_BMJI01000032.1"/>
</dbReference>
<dbReference type="EMBL" id="BMJI01000032">
    <property type="protein sequence ID" value="GGD00659.1"/>
    <property type="molecule type" value="Genomic_DNA"/>
</dbReference>
<keyword evidence="2" id="KW-1185">Reference proteome</keyword>
<comment type="caution">
    <text evidence="1">The sequence shown here is derived from an EMBL/GenBank/DDBJ whole genome shotgun (WGS) entry which is preliminary data.</text>
</comment>
<proteinExistence type="predicted"/>
<sequence>MSAHVDVAEELPGREELAGLYAAVGWTAYTRDPDTLAAAVAGSACVLAARSPVDGPPRHD</sequence>
<name>A0ABQ1PPK5_9MICC</name>
<evidence type="ECO:0000313" key="2">
    <source>
        <dbReference type="Proteomes" id="UP000597761"/>
    </source>
</evidence>
<reference evidence="2" key="1">
    <citation type="journal article" date="2019" name="Int. J. Syst. Evol. Microbiol.">
        <title>The Global Catalogue of Microorganisms (GCM) 10K type strain sequencing project: providing services to taxonomists for standard genome sequencing and annotation.</title>
        <authorList>
            <consortium name="The Broad Institute Genomics Platform"/>
            <consortium name="The Broad Institute Genome Sequencing Center for Infectious Disease"/>
            <person name="Wu L."/>
            <person name="Ma J."/>
        </authorList>
    </citation>
    <scope>NUCLEOTIDE SEQUENCE [LARGE SCALE GENOMIC DNA]</scope>
    <source>
        <strain evidence="2">CGMCC 1.15480</strain>
    </source>
</reference>
<evidence type="ECO:0000313" key="1">
    <source>
        <dbReference type="EMBL" id="GGD00659.1"/>
    </source>
</evidence>
<organism evidence="1 2">
    <name type="scientific">Tersicoccus solisilvae</name>
    <dbReference type="NCBI Taxonomy" id="1882339"/>
    <lineage>
        <taxon>Bacteria</taxon>
        <taxon>Bacillati</taxon>
        <taxon>Actinomycetota</taxon>
        <taxon>Actinomycetes</taxon>
        <taxon>Micrococcales</taxon>
        <taxon>Micrococcaceae</taxon>
        <taxon>Tersicoccus</taxon>
    </lineage>
</organism>
<protein>
    <submittedName>
        <fullName evidence="1">Uncharacterized protein</fullName>
    </submittedName>
</protein>